<feature type="domain" description="HNH nuclease" evidence="1">
    <location>
        <begin position="396"/>
        <end position="447"/>
    </location>
</feature>
<dbReference type="SMART" id="SM00507">
    <property type="entry name" value="HNHc"/>
    <property type="match status" value="1"/>
</dbReference>
<proteinExistence type="predicted"/>
<dbReference type="InterPro" id="IPR003615">
    <property type="entry name" value="HNH_nuc"/>
</dbReference>
<reference evidence="2 3" key="1">
    <citation type="submission" date="2019-07" db="EMBL/GenBank/DDBJ databases">
        <title>complete genome sequencing of Ornithinimicrobium sp. H23M54.</title>
        <authorList>
            <person name="Bae J.-W."/>
            <person name="Lee S.-Y."/>
        </authorList>
    </citation>
    <scope>NUCLEOTIDE SEQUENCE [LARGE SCALE GENOMIC DNA]</scope>
    <source>
        <strain evidence="2 3">H23M54</strain>
    </source>
</reference>
<evidence type="ECO:0000313" key="3">
    <source>
        <dbReference type="Proteomes" id="UP000315395"/>
    </source>
</evidence>
<protein>
    <submittedName>
        <fullName evidence="2">DUF222 domain-containing protein</fullName>
    </submittedName>
</protein>
<dbReference type="InterPro" id="IPR003870">
    <property type="entry name" value="DUF222"/>
</dbReference>
<dbReference type="OrthoDB" id="3541361at2"/>
<evidence type="ECO:0000259" key="1">
    <source>
        <dbReference type="SMART" id="SM00507"/>
    </source>
</evidence>
<evidence type="ECO:0000313" key="2">
    <source>
        <dbReference type="EMBL" id="QDO86942.1"/>
    </source>
</evidence>
<gene>
    <name evidence="2" type="ORF">FNH13_00285</name>
</gene>
<keyword evidence="3" id="KW-1185">Reference proteome</keyword>
<dbReference type="EMBL" id="CP041616">
    <property type="protein sequence ID" value="QDO86942.1"/>
    <property type="molecule type" value="Genomic_DNA"/>
</dbReference>
<name>A0A516G643_9MICO</name>
<dbReference type="KEGG" id="orz:FNH13_00285"/>
<dbReference type="Gene3D" id="1.10.30.50">
    <property type="match status" value="1"/>
</dbReference>
<dbReference type="CDD" id="cd00085">
    <property type="entry name" value="HNHc"/>
    <property type="match status" value="1"/>
</dbReference>
<dbReference type="Pfam" id="PF02720">
    <property type="entry name" value="DUF222"/>
    <property type="match status" value="1"/>
</dbReference>
<accession>A0A516G643</accession>
<sequence>MRVEGFTQHGAPVSLPVPDMLTELSSGAREVFDEAVDGGDWQTEGDLVGQIRGLQIAVGSAQAAQVVRIAQFAARTLVETDSGLERMDRGVGFVDEFASDTLAPLLGMSHGPAATRVRTAAKLAADLPVTLAALADGDLDLFRAQVIADELADADHDLCAAVEERLFPWARTKTPGRIRSRIRQVLADLDPEAVRQRAARARLERFVSTRASHLPGMTQWMAQLPAAESAQAWAAIDALAHQHKQEDPEGSMDQCRADALLDLILGNATVSAVLTLSVPVTGTTTGTSRAGGQDAELHPLSDAAAESPIGDPMVPEAFASGACGPAGSVWEQIWPHLAPSDPDGVGVEVPGIGVIPVPMVLSMAADLGVSITRMLIDPQTGTTLETRATGYRPPAGIARLVRLRDGTCRFPNCSRRAERCDLDHVVPWPAGPTQARNLIALCRHHHRLKHSTAWRAELCADGRVIWTDPYGEQWVTYPQDHRETSAA</sequence>
<dbReference type="AlphaFoldDB" id="A0A516G643"/>
<dbReference type="RefSeq" id="WP_143781605.1">
    <property type="nucleotide sequence ID" value="NZ_CP041616.1"/>
</dbReference>
<dbReference type="Proteomes" id="UP000315395">
    <property type="component" value="Chromosome"/>
</dbReference>
<organism evidence="2 3">
    <name type="scientific">Ornithinimicrobium ciconiae</name>
    <dbReference type="NCBI Taxonomy" id="2594265"/>
    <lineage>
        <taxon>Bacteria</taxon>
        <taxon>Bacillati</taxon>
        <taxon>Actinomycetota</taxon>
        <taxon>Actinomycetes</taxon>
        <taxon>Micrococcales</taxon>
        <taxon>Ornithinimicrobiaceae</taxon>
        <taxon>Ornithinimicrobium</taxon>
    </lineage>
</organism>